<feature type="compositionally biased region" description="Polar residues" evidence="1">
    <location>
        <begin position="171"/>
        <end position="194"/>
    </location>
</feature>
<organism evidence="2 3">
    <name type="scientific">Glutinoglossum americanum</name>
    <dbReference type="NCBI Taxonomy" id="1670608"/>
    <lineage>
        <taxon>Eukaryota</taxon>
        <taxon>Fungi</taxon>
        <taxon>Dikarya</taxon>
        <taxon>Ascomycota</taxon>
        <taxon>Pezizomycotina</taxon>
        <taxon>Geoglossomycetes</taxon>
        <taxon>Geoglossales</taxon>
        <taxon>Geoglossaceae</taxon>
        <taxon>Glutinoglossum</taxon>
    </lineage>
</organism>
<proteinExistence type="predicted"/>
<dbReference type="AlphaFoldDB" id="A0A9P8HTV9"/>
<protein>
    <submittedName>
        <fullName evidence="2">Uncharacterized protein</fullName>
    </submittedName>
</protein>
<feature type="region of interest" description="Disordered" evidence="1">
    <location>
        <begin position="170"/>
        <end position="195"/>
    </location>
</feature>
<name>A0A9P8HTV9_9PEZI</name>
<feature type="compositionally biased region" description="Basic and acidic residues" evidence="1">
    <location>
        <begin position="39"/>
        <end position="49"/>
    </location>
</feature>
<feature type="region of interest" description="Disordered" evidence="1">
    <location>
        <begin position="1"/>
        <end position="86"/>
    </location>
</feature>
<dbReference type="Proteomes" id="UP000698800">
    <property type="component" value="Unassembled WGS sequence"/>
</dbReference>
<feature type="compositionally biased region" description="Polar residues" evidence="1">
    <location>
        <begin position="61"/>
        <end position="86"/>
    </location>
</feature>
<reference evidence="2" key="1">
    <citation type="submission" date="2021-03" db="EMBL/GenBank/DDBJ databases">
        <title>Comparative genomics and phylogenomic investigation of the class Geoglossomycetes provide insights into ecological specialization and systematics.</title>
        <authorList>
            <person name="Melie T."/>
            <person name="Pirro S."/>
            <person name="Miller A.N."/>
            <person name="Quandt A."/>
        </authorList>
    </citation>
    <scope>NUCLEOTIDE SEQUENCE</scope>
    <source>
        <strain evidence="2">GBOQ0MN5Z8</strain>
    </source>
</reference>
<keyword evidence="3" id="KW-1185">Reference proteome</keyword>
<accession>A0A9P8HTV9</accession>
<evidence type="ECO:0000256" key="1">
    <source>
        <dbReference type="SAM" id="MobiDB-lite"/>
    </source>
</evidence>
<dbReference type="OrthoDB" id="5431319at2759"/>
<gene>
    <name evidence="2" type="ORF">FGG08_007458</name>
</gene>
<sequence>MGRPKGNGSNTTPNRDYTDSNRASQNDGSRGRNNSGRTVESERPRESQSRDMAAQGEHSHTASGSKGQVQETVTQGQNSECGSMVATSSNPWGNFVPTLPAVQNTASLNVTLDTGRPGEAGTAGIDEIFAATETLIEILQHLCHGILPEQSQDVHPYNFHSQPPQYKLSIDLQNNPNDGTPFSSPAGSESSDTLPNHRPDTATILLILACYSRLLHIYEPLVTSLRQLLQQSTNHSRPLSGSVPNTSHTLHLYFPAFNLGCFSLAASPGLNIRLMLHVVSHMLERTHRAVQLCVPAETNNNGRPLYASSVGEGPSRYWEARFGSESGGGLRGQHSSSSPMALAAEIALGEVCERGGS</sequence>
<dbReference type="EMBL" id="JAGHQL010000310">
    <property type="protein sequence ID" value="KAH0533929.1"/>
    <property type="molecule type" value="Genomic_DNA"/>
</dbReference>
<feature type="compositionally biased region" description="Polar residues" evidence="1">
    <location>
        <begin position="7"/>
        <end position="38"/>
    </location>
</feature>
<comment type="caution">
    <text evidence="2">The sequence shown here is derived from an EMBL/GenBank/DDBJ whole genome shotgun (WGS) entry which is preliminary data.</text>
</comment>
<evidence type="ECO:0000313" key="3">
    <source>
        <dbReference type="Proteomes" id="UP000698800"/>
    </source>
</evidence>
<evidence type="ECO:0000313" key="2">
    <source>
        <dbReference type="EMBL" id="KAH0533929.1"/>
    </source>
</evidence>